<feature type="transmembrane region" description="Helical" evidence="8">
    <location>
        <begin position="230"/>
        <end position="250"/>
    </location>
</feature>
<gene>
    <name evidence="9" type="ORF">SDC9_51528</name>
</gene>
<dbReference type="AlphaFoldDB" id="A0A644WN59"/>
<comment type="subcellular location">
    <subcellularLocation>
        <location evidence="1">Cell membrane</location>
        <topology evidence="1">Multi-pass membrane protein</topology>
    </subcellularLocation>
</comment>
<feature type="transmembrane region" description="Helical" evidence="8">
    <location>
        <begin position="371"/>
        <end position="391"/>
    </location>
</feature>
<keyword evidence="7 8" id="KW-0472">Membrane</keyword>
<keyword evidence="5 8" id="KW-0812">Transmembrane</keyword>
<organism evidence="9">
    <name type="scientific">bioreactor metagenome</name>
    <dbReference type="NCBI Taxonomy" id="1076179"/>
    <lineage>
        <taxon>unclassified sequences</taxon>
        <taxon>metagenomes</taxon>
        <taxon>ecological metagenomes</taxon>
    </lineage>
</organism>
<evidence type="ECO:0000256" key="4">
    <source>
        <dbReference type="ARBA" id="ARBA00022679"/>
    </source>
</evidence>
<evidence type="ECO:0008006" key="10">
    <source>
        <dbReference type="Google" id="ProtNLM"/>
    </source>
</evidence>
<feature type="transmembrane region" description="Helical" evidence="8">
    <location>
        <begin position="157"/>
        <end position="174"/>
    </location>
</feature>
<evidence type="ECO:0000313" key="9">
    <source>
        <dbReference type="EMBL" id="MPM05240.1"/>
    </source>
</evidence>
<dbReference type="GO" id="GO:0016763">
    <property type="term" value="F:pentosyltransferase activity"/>
    <property type="evidence" value="ECO:0007669"/>
    <property type="project" value="TreeGrafter"/>
</dbReference>
<proteinExistence type="predicted"/>
<feature type="transmembrane region" description="Helical" evidence="8">
    <location>
        <begin position="344"/>
        <end position="364"/>
    </location>
</feature>
<evidence type="ECO:0000256" key="5">
    <source>
        <dbReference type="ARBA" id="ARBA00022692"/>
    </source>
</evidence>
<dbReference type="InterPro" id="IPR050297">
    <property type="entry name" value="LipidA_mod_glycosyltrf_83"/>
</dbReference>
<protein>
    <recommendedName>
        <fullName evidence="10">Glycosyltransferase RgtA/B/C/D-like domain-containing protein</fullName>
    </recommendedName>
</protein>
<dbReference type="GO" id="GO:0005886">
    <property type="term" value="C:plasma membrane"/>
    <property type="evidence" value="ECO:0007669"/>
    <property type="project" value="UniProtKB-SubCell"/>
</dbReference>
<sequence>MRLNHLKIRKTWLVALLSTGVLVGLFFFFRMYAVMYSGPWGIHIMRQSDSLSFASQYYNHGYHFFEPQLFNLKNADGKAACEFPLLYYITALLYLVFGKNFLILKLLNLSVLYFGIFNIFRLACGILKDYFYAALIALFLFTSTVFNYYSFNYLPDSAALGLVFSGWYYIFRYLSGRRKKALVAGFVFFTMGSLIKITYLINPLSIMVLAAFSLIKKNKGYIPAEKCRKIIWYGIAGILPVAIWTGYVLWYNHINHSTSFNTTILPIWNMSHSSISNVWDHMRHYWHSNYFYQSSFHLLFVFIVLQIIMLRKSDLRLIMLLCILLLGSAAYWMLFYSQFQDHDYYFLAFFPFVLFLLLSVIRTMQKVSSRLFLHVALKIVIAVIIVAGINYSRMKLSQRYNAKPDQYSITSFRIQQNKREIDKLNIPADAKILVAPDPCQNGGLFFLNRMGWTLDSLSDVTADTIQFYKNKGADYVLLATSDSACLSAGSASGEQVLIGKDIGVFQLKK</sequence>
<dbReference type="PANTHER" id="PTHR33908">
    <property type="entry name" value="MANNOSYLTRANSFERASE YKCB-RELATED"/>
    <property type="match status" value="1"/>
</dbReference>
<feature type="transmembrane region" description="Helical" evidence="8">
    <location>
        <begin position="203"/>
        <end position="218"/>
    </location>
</feature>
<evidence type="ECO:0000256" key="8">
    <source>
        <dbReference type="SAM" id="Phobius"/>
    </source>
</evidence>
<feature type="transmembrane region" description="Helical" evidence="8">
    <location>
        <begin position="12"/>
        <end position="33"/>
    </location>
</feature>
<feature type="transmembrane region" description="Helical" evidence="8">
    <location>
        <begin position="290"/>
        <end position="310"/>
    </location>
</feature>
<name>A0A644WN59_9ZZZZ</name>
<keyword evidence="2" id="KW-1003">Cell membrane</keyword>
<evidence type="ECO:0000256" key="1">
    <source>
        <dbReference type="ARBA" id="ARBA00004651"/>
    </source>
</evidence>
<feature type="transmembrane region" description="Helical" evidence="8">
    <location>
        <begin position="102"/>
        <end position="123"/>
    </location>
</feature>
<feature type="transmembrane region" description="Helical" evidence="8">
    <location>
        <begin position="130"/>
        <end position="151"/>
    </location>
</feature>
<keyword evidence="4" id="KW-0808">Transferase</keyword>
<feature type="transmembrane region" description="Helical" evidence="8">
    <location>
        <begin position="317"/>
        <end position="338"/>
    </location>
</feature>
<comment type="caution">
    <text evidence="9">The sequence shown here is derived from an EMBL/GenBank/DDBJ whole genome shotgun (WGS) entry which is preliminary data.</text>
</comment>
<dbReference type="EMBL" id="VSSQ01001113">
    <property type="protein sequence ID" value="MPM05240.1"/>
    <property type="molecule type" value="Genomic_DNA"/>
</dbReference>
<evidence type="ECO:0000256" key="7">
    <source>
        <dbReference type="ARBA" id="ARBA00023136"/>
    </source>
</evidence>
<accession>A0A644WN59</accession>
<keyword evidence="6 8" id="KW-1133">Transmembrane helix</keyword>
<evidence type="ECO:0000256" key="3">
    <source>
        <dbReference type="ARBA" id="ARBA00022676"/>
    </source>
</evidence>
<keyword evidence="3" id="KW-0328">Glycosyltransferase</keyword>
<dbReference type="GO" id="GO:0008610">
    <property type="term" value="P:lipid biosynthetic process"/>
    <property type="evidence" value="ECO:0007669"/>
    <property type="project" value="UniProtKB-ARBA"/>
</dbReference>
<reference evidence="9" key="1">
    <citation type="submission" date="2019-08" db="EMBL/GenBank/DDBJ databases">
        <authorList>
            <person name="Kucharzyk K."/>
            <person name="Murdoch R.W."/>
            <person name="Higgins S."/>
            <person name="Loffler F."/>
        </authorList>
    </citation>
    <scope>NUCLEOTIDE SEQUENCE</scope>
</reference>
<evidence type="ECO:0000256" key="2">
    <source>
        <dbReference type="ARBA" id="ARBA00022475"/>
    </source>
</evidence>
<dbReference type="PANTHER" id="PTHR33908:SF11">
    <property type="entry name" value="MEMBRANE PROTEIN"/>
    <property type="match status" value="1"/>
</dbReference>
<evidence type="ECO:0000256" key="6">
    <source>
        <dbReference type="ARBA" id="ARBA00022989"/>
    </source>
</evidence>